<dbReference type="CDD" id="cd00590">
    <property type="entry name" value="RRM_SF"/>
    <property type="match status" value="1"/>
</dbReference>
<dbReference type="PROSITE" id="PS50102">
    <property type="entry name" value="RRM"/>
    <property type="match status" value="3"/>
</dbReference>
<proteinExistence type="predicted"/>
<evidence type="ECO:0000256" key="5">
    <source>
        <dbReference type="ARBA" id="ARBA00023187"/>
    </source>
</evidence>
<dbReference type="SUPFAM" id="SSF48452">
    <property type="entry name" value="TPR-like"/>
    <property type="match status" value="1"/>
</dbReference>
<sequence>MASSPAAPAAPVGDDSWIDYLEQQRRDANALEQRIRVVELYRSAVNAEPGSIRVWIAYCTYFWSLYVECSQRSGAVATWPAEEQAAAADIFSLDAALHLWNEGHEATQFRLSDSHELWNRWIALERELLDRTRTAEGVRRITHLYRNRLAIPHMAWDDTSSAFSSFLSEYNPAAYEETMRAVTEQSRTARHICERRDGMEMAQRAAQRSGSEQAQRNAMSDYLDWETANALAERDDKVTAVRVAFGLFTRALSGVFATDDGTWTDVLVFATQLRRDIEDSANRNEEVLRHLPSNLDILQRAVQHCPWSGSLWARYIVCGEQVGLSFSDIERIKHAATNSSLDRDGMAAVVEMYASWCGYLRRLAMDPNASDEAVDLADSGLVAALEAVQVWGERRFGSAFQGDPNYRLERIMIQHLTDKHGAADEAREHWEKLAEKDMHANDYSFWLSFHAWEMGLFQAQKGRIRSPTPATTNSRSQRVPSQATRVLRRALQNLHLNWPERIMEVYIKHCNDFQTVDVLLSAFDDVHKLQKLLAKHRKEVAALQAASAAQTTAAEEELSEAQAQTPTQDPGEPQTIAAAHDTVEGQDSPSSTKRKRETDVADDMDELASKRARSEQHQPPPLPPPQQQQQRGETELKRDRENTSVYVANLPADVTSTKVRQYFRDYGHVNNIQLQREEKTKSMVALVEFRSVEDVQSALIRDGKYFGDQTISVKAAAGVTLFLTNFPPTTDDAYIHELFKKCGEIFGIRWPSLKFNAHRRFCYVSFRDAEAAARAVQLDGKMLDGRYKLSAKYSDPARKKSREGAAEEGREVHVKNLGFDVDEQGLQDLFERYGNVERVRLLRNIGGRSRGSGFVVFATKEEAERAVAELDKVKFGSQILSVDLSVPAAFKPAAREASATPEAGAGEGGSPTATTATTATTASTTGDGATKAHPRDRTFALLGIPDTVGIARVRALAEPHGHIVKLVLRADHGGAIIEFGDAAAAGAAQLALTGSKLDGQTLRTGPVASLFHEKAAVRIDRVDRAVPKTGVKAGPGLAAALMPARVKRPTLGVKGAKRGVVVPGFVTAAAAATKSSGEEATPTKKSNAEFRALFLGGGRPKDESSDGPVAAKATANGSKTDGNAAADEEAKTNVGRI</sequence>
<dbReference type="Pfam" id="PF16842">
    <property type="entry name" value="RRM_occluded"/>
    <property type="match status" value="1"/>
</dbReference>
<feature type="compositionally biased region" description="Low complexity" evidence="10">
    <location>
        <begin position="896"/>
        <end position="929"/>
    </location>
</feature>
<feature type="region of interest" description="Disordered" evidence="10">
    <location>
        <begin position="895"/>
        <end position="934"/>
    </location>
</feature>
<dbReference type="FunFam" id="3.30.70.330:FF:000365">
    <property type="entry name" value="U4/U6 snRNA-associated-splicing factor PRP24"/>
    <property type="match status" value="1"/>
</dbReference>
<dbReference type="CDD" id="cd12297">
    <property type="entry name" value="RRM2_Prp24"/>
    <property type="match status" value="1"/>
</dbReference>
<dbReference type="OrthoDB" id="360390at2759"/>
<dbReference type="CDD" id="cd12296">
    <property type="entry name" value="RRM1_Prp24"/>
    <property type="match status" value="1"/>
</dbReference>
<feature type="compositionally biased region" description="Basic and acidic residues" evidence="10">
    <location>
        <begin position="607"/>
        <end position="616"/>
    </location>
</feature>
<evidence type="ECO:0000256" key="2">
    <source>
        <dbReference type="ARBA" id="ARBA00022664"/>
    </source>
</evidence>
<evidence type="ECO:0000259" key="11">
    <source>
        <dbReference type="PROSITE" id="PS50102"/>
    </source>
</evidence>
<dbReference type="InterPro" id="IPR031766">
    <property type="entry name" value="RRM_occluded"/>
</dbReference>
<dbReference type="GO" id="GO:0003729">
    <property type="term" value="F:mRNA binding"/>
    <property type="evidence" value="ECO:0007669"/>
    <property type="project" value="TreeGrafter"/>
</dbReference>
<evidence type="ECO:0000256" key="7">
    <source>
        <dbReference type="ARBA" id="ARBA00093374"/>
    </source>
</evidence>
<dbReference type="GeneID" id="25975990"/>
<name>F0XHP6_GROCL</name>
<evidence type="ECO:0000256" key="6">
    <source>
        <dbReference type="ARBA" id="ARBA00023242"/>
    </source>
</evidence>
<evidence type="ECO:0000313" key="13">
    <source>
        <dbReference type="Proteomes" id="UP000007796"/>
    </source>
</evidence>
<organism evidence="13">
    <name type="scientific">Grosmannia clavigera (strain kw1407 / UAMH 11150)</name>
    <name type="common">Blue stain fungus</name>
    <name type="synonym">Graphiocladiella clavigera</name>
    <dbReference type="NCBI Taxonomy" id="655863"/>
    <lineage>
        <taxon>Eukaryota</taxon>
        <taxon>Fungi</taxon>
        <taxon>Dikarya</taxon>
        <taxon>Ascomycota</taxon>
        <taxon>Pezizomycotina</taxon>
        <taxon>Sordariomycetes</taxon>
        <taxon>Sordariomycetidae</taxon>
        <taxon>Ophiostomatales</taxon>
        <taxon>Ophiostomataceae</taxon>
        <taxon>Leptographium</taxon>
    </lineage>
</organism>
<dbReference type="Pfam" id="PF00076">
    <property type="entry name" value="RRM_1"/>
    <property type="match status" value="3"/>
</dbReference>
<keyword evidence="2" id="KW-0507">mRNA processing</keyword>
<protein>
    <recommendedName>
        <fullName evidence="8">U4/U6 snRNA-associated-splicing factor PRP24</fullName>
    </recommendedName>
</protein>
<dbReference type="InterPro" id="IPR003107">
    <property type="entry name" value="HAT"/>
</dbReference>
<dbReference type="eggNOG" id="KOG0128">
    <property type="taxonomic scope" value="Eukaryota"/>
</dbReference>
<comment type="function">
    <text evidence="7">Functions as a recycling factor of the spliceosome, a machinery that forms on each precursor-messenger RNA (pre-mRNA) and catalyzes the removal of introns. Chaperones the re-annealing of U4 and U6 snRNAs (small nuclear RNAs) released from previous rounds of splicing, an initial step in reforming the U4/U6-U5 tri-snRNP (small nuclear ribonucleoprotein) that can reassemble into another spliceosome complex; this step involves binding U6 and facilitating the unwinding of the U6 internal stem loop, followed by base-pairing of U6 to U4.</text>
</comment>
<evidence type="ECO:0000256" key="9">
    <source>
        <dbReference type="PROSITE-ProRule" id="PRU00176"/>
    </source>
</evidence>
<dbReference type="Gene3D" id="3.30.70.330">
    <property type="match status" value="4"/>
</dbReference>
<dbReference type="InterPro" id="IPR000504">
    <property type="entry name" value="RRM_dom"/>
</dbReference>
<evidence type="ECO:0000256" key="3">
    <source>
        <dbReference type="ARBA" id="ARBA00022737"/>
    </source>
</evidence>
<dbReference type="Proteomes" id="UP000007796">
    <property type="component" value="Unassembled WGS sequence"/>
</dbReference>
<evidence type="ECO:0000313" key="12">
    <source>
        <dbReference type="EMBL" id="EFX03016.1"/>
    </source>
</evidence>
<dbReference type="InParanoid" id="F0XHP6"/>
<dbReference type="Gene3D" id="1.25.40.10">
    <property type="entry name" value="Tetratricopeptide repeat domain"/>
    <property type="match status" value="2"/>
</dbReference>
<dbReference type="PANTHER" id="PTHR48025">
    <property type="entry name" value="OS02G0815200 PROTEIN"/>
    <property type="match status" value="1"/>
</dbReference>
<dbReference type="InterPro" id="IPR034397">
    <property type="entry name" value="Prp24_RRM1"/>
</dbReference>
<dbReference type="InterPro" id="IPR011990">
    <property type="entry name" value="TPR-like_helical_dom_sf"/>
</dbReference>
<dbReference type="InterPro" id="IPR034398">
    <property type="entry name" value="Prp24_RRM2"/>
</dbReference>
<dbReference type="RefSeq" id="XP_014172498.1">
    <property type="nucleotide sequence ID" value="XM_014317023.1"/>
</dbReference>
<feature type="domain" description="RRM" evidence="11">
    <location>
        <begin position="810"/>
        <end position="887"/>
    </location>
</feature>
<feature type="compositionally biased region" description="Polar residues" evidence="10">
    <location>
        <begin position="468"/>
        <end position="482"/>
    </location>
</feature>
<reference evidence="12 13" key="1">
    <citation type="journal article" date="2011" name="Proc. Natl. Acad. Sci. U.S.A.">
        <title>Genome and transcriptome analyses of the mountain pine beetle-fungal symbiont Grosmannia clavigera, a lodgepole pine pathogen.</title>
        <authorList>
            <person name="DiGuistini S."/>
            <person name="Wang Y."/>
            <person name="Liao N.Y."/>
            <person name="Taylor G."/>
            <person name="Tanguay P."/>
            <person name="Feau N."/>
            <person name="Henrissat B."/>
            <person name="Chan S.K."/>
            <person name="Hesse-Orce U."/>
            <person name="Alamouti S.M."/>
            <person name="Tsui C.K.M."/>
            <person name="Docking R.T."/>
            <person name="Levasseur A."/>
            <person name="Haridas S."/>
            <person name="Robertson G."/>
            <person name="Birol I."/>
            <person name="Holt R.A."/>
            <person name="Marra M.A."/>
            <person name="Hamelin R.C."/>
            <person name="Hirst M."/>
            <person name="Jones S.J.M."/>
            <person name="Bohlmann J."/>
            <person name="Breuil C."/>
        </authorList>
    </citation>
    <scope>NUCLEOTIDE SEQUENCE [LARGE SCALE GENOMIC DNA]</scope>
    <source>
        <strain evidence="13">kw1407 / UAMH 11150</strain>
    </source>
</reference>
<dbReference type="AlphaFoldDB" id="F0XHP6"/>
<dbReference type="SMART" id="SM00386">
    <property type="entry name" value="HAT"/>
    <property type="match status" value="3"/>
</dbReference>
<dbReference type="HOGENOM" id="CLU_003925_2_0_1"/>
<dbReference type="InterPro" id="IPR050502">
    <property type="entry name" value="Euk_RNA-bind_prot"/>
</dbReference>
<feature type="region of interest" description="Disordered" evidence="10">
    <location>
        <begin position="1071"/>
        <end position="1137"/>
    </location>
</feature>
<feature type="domain" description="RRM" evidence="11">
    <location>
        <begin position="643"/>
        <end position="718"/>
    </location>
</feature>
<keyword evidence="3" id="KW-0677">Repeat</keyword>
<evidence type="ECO:0000256" key="8">
    <source>
        <dbReference type="ARBA" id="ARBA00093627"/>
    </source>
</evidence>
<evidence type="ECO:0000256" key="10">
    <source>
        <dbReference type="SAM" id="MobiDB-lite"/>
    </source>
</evidence>
<dbReference type="InterPro" id="IPR035979">
    <property type="entry name" value="RBD_domain_sf"/>
</dbReference>
<feature type="domain" description="RRM" evidence="11">
    <location>
        <begin position="719"/>
        <end position="796"/>
    </location>
</feature>
<evidence type="ECO:0000256" key="1">
    <source>
        <dbReference type="ARBA" id="ARBA00004123"/>
    </source>
</evidence>
<feature type="region of interest" description="Disordered" evidence="10">
    <location>
        <begin position="463"/>
        <end position="482"/>
    </location>
</feature>
<dbReference type="EMBL" id="GL629769">
    <property type="protein sequence ID" value="EFX03016.1"/>
    <property type="molecule type" value="Genomic_DNA"/>
</dbReference>
<dbReference type="GO" id="GO:0006397">
    <property type="term" value="P:mRNA processing"/>
    <property type="evidence" value="ECO:0007669"/>
    <property type="project" value="UniProtKB-KW"/>
</dbReference>
<dbReference type="SMART" id="SM00360">
    <property type="entry name" value="RRM"/>
    <property type="match status" value="4"/>
</dbReference>
<keyword evidence="5" id="KW-0508">mRNA splicing</keyword>
<comment type="subcellular location">
    <subcellularLocation>
        <location evidence="1">Nucleus</location>
    </subcellularLocation>
</comment>
<feature type="compositionally biased region" description="Basic and acidic residues" evidence="10">
    <location>
        <begin position="632"/>
        <end position="642"/>
    </location>
</feature>
<dbReference type="GO" id="GO:0008380">
    <property type="term" value="P:RNA splicing"/>
    <property type="evidence" value="ECO:0007669"/>
    <property type="project" value="UniProtKB-KW"/>
</dbReference>
<dbReference type="FunFam" id="3.30.70.330:FF:000523">
    <property type="entry name" value="Pre-mRNA splicing factor (Prp24), putative"/>
    <property type="match status" value="1"/>
</dbReference>
<dbReference type="STRING" id="655863.F0XHP6"/>
<accession>F0XHP6</accession>
<dbReference type="SUPFAM" id="SSF54928">
    <property type="entry name" value="RNA-binding domain, RBD"/>
    <property type="match status" value="3"/>
</dbReference>
<evidence type="ECO:0000256" key="4">
    <source>
        <dbReference type="ARBA" id="ARBA00022884"/>
    </source>
</evidence>
<gene>
    <name evidence="12" type="ORF">CMQ_2945</name>
</gene>
<keyword evidence="6" id="KW-0539">Nucleus</keyword>
<dbReference type="InterPro" id="IPR012677">
    <property type="entry name" value="Nucleotide-bd_a/b_plait_sf"/>
</dbReference>
<dbReference type="PANTHER" id="PTHR48025:SF1">
    <property type="entry name" value="RRM DOMAIN-CONTAINING PROTEIN"/>
    <property type="match status" value="1"/>
</dbReference>
<keyword evidence="4 9" id="KW-0694">RNA-binding</keyword>
<dbReference type="GO" id="GO:0005688">
    <property type="term" value="C:U6 snRNP"/>
    <property type="evidence" value="ECO:0007669"/>
    <property type="project" value="UniProtKB-ARBA"/>
</dbReference>
<keyword evidence="13" id="KW-1185">Reference proteome</keyword>
<feature type="region of interest" description="Disordered" evidence="10">
    <location>
        <begin position="551"/>
        <end position="642"/>
    </location>
</feature>